<gene>
    <name evidence="3" type="ordered locus">Rleg2_4229</name>
</gene>
<dbReference type="Proteomes" id="UP000008330">
    <property type="component" value="Chromosome"/>
</dbReference>
<sequence>MLYRLEIENFYSIRERQVIDLRPMTPIDDVDGRFSPLWRGTKDRAPKTIAIFGANASGKSTVLKALSFIVQFALHSFSSAANSRIMLDRFNDEEAFGLPCRLAIEIAGIADITHIENPQAAQCRYRYEIEIGGLRTEAAHVLREALHYWPPPNDKKVTLFDRDVSGSVKTTKAFGFAGFRGVIQKVLRPNASLISTLFQLKHPYATAIWQLGSQVYGNIFIERTETADADLAGYYAGNQNHLGWLNREISRIDLGIQQVDVLATSRGHEMQFHHEGLAVPMPLYLESQGTKSFLKIYPILAQVLEFGGIAMIDELDASIHPAILPEILRWFHASDRNPHNAQLWMTCHNASLLDFLTKDEVLFCEKDKSGRSYVYKLSEFVDVSSDDNFYSKYLSGAYGALPNLG</sequence>
<dbReference type="Gene3D" id="3.40.50.300">
    <property type="entry name" value="P-loop containing nucleotide triphosphate hydrolases"/>
    <property type="match status" value="1"/>
</dbReference>
<dbReference type="PANTHER" id="PTHR40396:SF1">
    <property type="entry name" value="ATPASE AAA-TYPE CORE DOMAIN-CONTAINING PROTEIN"/>
    <property type="match status" value="1"/>
</dbReference>
<dbReference type="KEGG" id="rlt:Rleg2_4229"/>
<name>A0ABF7QTR2_RHILW</name>
<evidence type="ECO:0000313" key="3">
    <source>
        <dbReference type="EMBL" id="ACI57491.1"/>
    </source>
</evidence>
<dbReference type="Pfam" id="PF13304">
    <property type="entry name" value="AAA_21"/>
    <property type="match status" value="1"/>
</dbReference>
<dbReference type="InterPro" id="IPR027417">
    <property type="entry name" value="P-loop_NTPase"/>
</dbReference>
<evidence type="ECO:0000313" key="4">
    <source>
        <dbReference type="Proteomes" id="UP000008330"/>
    </source>
</evidence>
<proteinExistence type="predicted"/>
<dbReference type="InterPro" id="IPR038729">
    <property type="entry name" value="Rad50/SbcC_AAA"/>
</dbReference>
<dbReference type="SUPFAM" id="SSF52540">
    <property type="entry name" value="P-loop containing nucleoside triphosphate hydrolases"/>
    <property type="match status" value="1"/>
</dbReference>
<evidence type="ECO:0000259" key="2">
    <source>
        <dbReference type="Pfam" id="PF13476"/>
    </source>
</evidence>
<reference evidence="3 4" key="1">
    <citation type="journal article" date="2010" name="Stand. Genomic Sci.">
        <title>Complete genome sequence of Rhizobium leguminosarum bv trifolii strain WSM2304, an effective microsymbiont of the South American clover Trifolium polymorphum.</title>
        <authorList>
            <person name="Reeve W."/>
            <person name="O'Hara G."/>
            <person name="Chain P."/>
            <person name="Ardley J."/>
            <person name="Brau L."/>
            <person name="Nandesena K."/>
            <person name="Tiwari R."/>
            <person name="Malfatti S."/>
            <person name="Kiss H."/>
            <person name="Lapidus A."/>
            <person name="Copeland A."/>
            <person name="Nolan M."/>
            <person name="Land M."/>
            <person name="Ivanova N."/>
            <person name="Mavromatis K."/>
            <person name="Markowitz V."/>
            <person name="Kyrpides N."/>
            <person name="Melino V."/>
            <person name="Denton M."/>
            <person name="Yates R."/>
            <person name="Howieson J."/>
        </authorList>
    </citation>
    <scope>NUCLEOTIDE SEQUENCE [LARGE SCALE GENOMIC DNA]</scope>
    <source>
        <strain evidence="3 4">WSM2304</strain>
    </source>
</reference>
<evidence type="ECO:0000259" key="1">
    <source>
        <dbReference type="Pfam" id="PF13304"/>
    </source>
</evidence>
<organism evidence="3 4">
    <name type="scientific">Rhizobium leguminosarum bv. trifolii (strain WSM2304)</name>
    <dbReference type="NCBI Taxonomy" id="395492"/>
    <lineage>
        <taxon>Bacteria</taxon>
        <taxon>Pseudomonadati</taxon>
        <taxon>Pseudomonadota</taxon>
        <taxon>Alphaproteobacteria</taxon>
        <taxon>Hyphomicrobiales</taxon>
        <taxon>Rhizobiaceae</taxon>
        <taxon>Rhizobium/Agrobacterium group</taxon>
        <taxon>Rhizobium</taxon>
    </lineage>
</organism>
<keyword evidence="4" id="KW-1185">Reference proteome</keyword>
<dbReference type="InterPro" id="IPR003959">
    <property type="entry name" value="ATPase_AAA_core"/>
</dbReference>
<dbReference type="PANTHER" id="PTHR40396">
    <property type="entry name" value="ATPASE-LIKE PROTEIN"/>
    <property type="match status" value="1"/>
</dbReference>
<dbReference type="EMBL" id="CP001191">
    <property type="protein sequence ID" value="ACI57491.1"/>
    <property type="molecule type" value="Genomic_DNA"/>
</dbReference>
<dbReference type="RefSeq" id="WP_012559613.1">
    <property type="nucleotide sequence ID" value="NC_011369.1"/>
</dbReference>
<feature type="domain" description="Rad50/SbcC-type AAA" evidence="2">
    <location>
        <begin position="4"/>
        <end position="72"/>
    </location>
</feature>
<dbReference type="Pfam" id="PF13476">
    <property type="entry name" value="AAA_23"/>
    <property type="match status" value="1"/>
</dbReference>
<dbReference type="AlphaFoldDB" id="A0ABF7QTR2"/>
<protein>
    <submittedName>
        <fullName evidence="3">Abortive infection protein</fullName>
    </submittedName>
</protein>
<feature type="domain" description="ATPase AAA-type core" evidence="1">
    <location>
        <begin position="269"/>
        <end position="354"/>
    </location>
</feature>
<accession>A0ABF7QTR2</accession>